<evidence type="ECO:0000259" key="6">
    <source>
        <dbReference type="PROSITE" id="PS51782"/>
    </source>
</evidence>
<name>A0AAJ0B5S7_9PEZI</name>
<sequence length="740" mass="78209">MASIRSLSFQLLGFVASSTVFAQQFQDVVMGIAWPGLSESCVTALNTTVPNCPSFLIRVSVDNPRLDEEQLEDLCTTSCRTDLTTVRGTIASACNPTTDVIQLDGVVYPATFVADRFLFTYDLSCRKDSVSNQFCDTIFLTALASGAPPDEDASCSDCALGTMQTQLNSAFGYHADFAAEFASIKASCSKTGYPVTSPAPYALSSSPAPAPSAPSCESPYVVQSGDSCDAIALDLNVPTYAIIRAGSLNPQCSNLQVGQSLCLPSPCTLYRVQYDETCDSILAQHAGLDEISLLNWNPNINSLCSNLAVLAETLICVSPPGGEPGQGTPITTPPPTPTEEPPTAVPKPANGKAESNFPCGKWYTIQAGDYCEAVSIRQGIALQDFYYLNPSIDTGCTNLWLDTAYCVAPVGDINTYASYPYSTSLPYTLTSPTYTTTTFTPTTIVPSLTPVPTLPIAPGSLSSCDAYVEHVPVPPRADQSVQRDVPVLTNNINSCDYAVSVGNIDMDDFLAWNPSLATVDPCYLQPGYRYCSLNHTSFAPPPPVASIPCTTDLTPEPGTDASCSCFAEIYGRDAEYLLCSEMASDNDITLSQLISWNPWVGSASTCDTGLFAGLDPGEKRAVCIGVGGPVPSSSASSSVVVPSSTTSSAPAASSTVVAPPAPTQPGIVDGCSQYHVAVSGDGCWAIATEYGISLEQFYEWNPASKRIPFSNQNPILVLIKNTASPDCGGLWLDYAYCVAV</sequence>
<evidence type="ECO:0000256" key="4">
    <source>
        <dbReference type="SAM" id="MobiDB-lite"/>
    </source>
</evidence>
<comment type="caution">
    <text evidence="7">The sequence shown here is derived from an EMBL/GenBank/DDBJ whole genome shotgun (WGS) entry which is preliminary data.</text>
</comment>
<feature type="domain" description="LysM" evidence="6">
    <location>
        <begin position="268"/>
        <end position="315"/>
    </location>
</feature>
<evidence type="ECO:0000313" key="8">
    <source>
        <dbReference type="Proteomes" id="UP001239445"/>
    </source>
</evidence>
<protein>
    <submittedName>
        <fullName evidence="7">Carbohydrate-binding module family 50 protein</fullName>
    </submittedName>
</protein>
<dbReference type="Gene3D" id="3.10.350.10">
    <property type="entry name" value="LysM domain"/>
    <property type="match status" value="5"/>
</dbReference>
<feature type="domain" description="LysM" evidence="6">
    <location>
        <begin position="361"/>
        <end position="407"/>
    </location>
</feature>
<comment type="similarity">
    <text evidence="3">Belongs to the secreted LysM effector family.</text>
</comment>
<feature type="chain" id="PRO_5042612159" evidence="5">
    <location>
        <begin position="23"/>
        <end position="740"/>
    </location>
</feature>
<dbReference type="PROSITE" id="PS51782">
    <property type="entry name" value="LYSM"/>
    <property type="match status" value="4"/>
</dbReference>
<dbReference type="GO" id="GO:0008061">
    <property type="term" value="F:chitin binding"/>
    <property type="evidence" value="ECO:0007669"/>
    <property type="project" value="UniProtKB-KW"/>
</dbReference>
<proteinExistence type="inferred from homology"/>
<dbReference type="Proteomes" id="UP001239445">
    <property type="component" value="Unassembled WGS sequence"/>
</dbReference>
<organism evidence="7 8">
    <name type="scientific">Echria macrotheca</name>
    <dbReference type="NCBI Taxonomy" id="438768"/>
    <lineage>
        <taxon>Eukaryota</taxon>
        <taxon>Fungi</taxon>
        <taxon>Dikarya</taxon>
        <taxon>Ascomycota</taxon>
        <taxon>Pezizomycotina</taxon>
        <taxon>Sordariomycetes</taxon>
        <taxon>Sordariomycetidae</taxon>
        <taxon>Sordariales</taxon>
        <taxon>Schizotheciaceae</taxon>
        <taxon>Echria</taxon>
    </lineage>
</organism>
<evidence type="ECO:0000256" key="3">
    <source>
        <dbReference type="ARBA" id="ARBA00044955"/>
    </source>
</evidence>
<evidence type="ECO:0000313" key="7">
    <source>
        <dbReference type="EMBL" id="KAK1752213.1"/>
    </source>
</evidence>
<accession>A0AAJ0B5S7</accession>
<keyword evidence="5" id="KW-0732">Signal</keyword>
<dbReference type="EMBL" id="MU839840">
    <property type="protein sequence ID" value="KAK1752213.1"/>
    <property type="molecule type" value="Genomic_DNA"/>
</dbReference>
<reference evidence="7" key="1">
    <citation type="submission" date="2023-06" db="EMBL/GenBank/DDBJ databases">
        <title>Genome-scale phylogeny and comparative genomics of the fungal order Sordariales.</title>
        <authorList>
            <consortium name="Lawrence Berkeley National Laboratory"/>
            <person name="Hensen N."/>
            <person name="Bonometti L."/>
            <person name="Westerberg I."/>
            <person name="Brannstrom I.O."/>
            <person name="Guillou S."/>
            <person name="Cros-Aarteil S."/>
            <person name="Calhoun S."/>
            <person name="Haridas S."/>
            <person name="Kuo A."/>
            <person name="Mondo S."/>
            <person name="Pangilinan J."/>
            <person name="Riley R."/>
            <person name="Labutti K."/>
            <person name="Andreopoulos B."/>
            <person name="Lipzen A."/>
            <person name="Chen C."/>
            <person name="Yanf M."/>
            <person name="Daum C."/>
            <person name="Ng V."/>
            <person name="Clum A."/>
            <person name="Steindorff A."/>
            <person name="Ohm R."/>
            <person name="Martin F."/>
            <person name="Silar P."/>
            <person name="Natvig D."/>
            <person name="Lalanne C."/>
            <person name="Gautier V."/>
            <person name="Ament-Velasquez S.L."/>
            <person name="Kruys A."/>
            <person name="Hutchinson M.I."/>
            <person name="Powell A.J."/>
            <person name="Barry K."/>
            <person name="Miller A.N."/>
            <person name="Grigoriev I.V."/>
            <person name="Debuchy R."/>
            <person name="Gladieux P."/>
            <person name="Thoren M.H."/>
            <person name="Johannesson H."/>
        </authorList>
    </citation>
    <scope>NUCLEOTIDE SEQUENCE</scope>
    <source>
        <strain evidence="7">PSN4</strain>
    </source>
</reference>
<dbReference type="SMART" id="SM00257">
    <property type="entry name" value="LysM"/>
    <property type="match status" value="4"/>
</dbReference>
<dbReference type="AlphaFoldDB" id="A0AAJ0B5S7"/>
<dbReference type="InterPro" id="IPR036779">
    <property type="entry name" value="LysM_dom_sf"/>
</dbReference>
<gene>
    <name evidence="7" type="ORF">QBC47DRAFT_350295</name>
</gene>
<dbReference type="PANTHER" id="PTHR34997:SF1">
    <property type="entry name" value="PEPTIDOGLYCAN-BINDING LYSIN DOMAIN"/>
    <property type="match status" value="1"/>
</dbReference>
<dbReference type="PANTHER" id="PTHR34997">
    <property type="entry name" value="AM15"/>
    <property type="match status" value="1"/>
</dbReference>
<keyword evidence="8" id="KW-1185">Reference proteome</keyword>
<feature type="region of interest" description="Disordered" evidence="4">
    <location>
        <begin position="321"/>
        <end position="351"/>
    </location>
</feature>
<feature type="domain" description="LysM" evidence="6">
    <location>
        <begin position="218"/>
        <end position="263"/>
    </location>
</feature>
<keyword evidence="1" id="KW-0147">Chitin-binding</keyword>
<dbReference type="Pfam" id="PF01476">
    <property type="entry name" value="LysM"/>
    <property type="match status" value="3"/>
</dbReference>
<evidence type="ECO:0000256" key="5">
    <source>
        <dbReference type="SAM" id="SignalP"/>
    </source>
</evidence>
<keyword evidence="2" id="KW-0843">Virulence</keyword>
<evidence type="ECO:0000256" key="2">
    <source>
        <dbReference type="ARBA" id="ARBA00023026"/>
    </source>
</evidence>
<dbReference type="SUPFAM" id="SSF54106">
    <property type="entry name" value="LysM domain"/>
    <property type="match status" value="3"/>
</dbReference>
<feature type="domain" description="LysM" evidence="6">
    <location>
        <begin position="673"/>
        <end position="738"/>
    </location>
</feature>
<evidence type="ECO:0000256" key="1">
    <source>
        <dbReference type="ARBA" id="ARBA00022669"/>
    </source>
</evidence>
<dbReference type="CDD" id="cd00118">
    <property type="entry name" value="LysM"/>
    <property type="match status" value="4"/>
</dbReference>
<dbReference type="InterPro" id="IPR018392">
    <property type="entry name" value="LysM"/>
</dbReference>
<feature type="signal peptide" evidence="5">
    <location>
        <begin position="1"/>
        <end position="22"/>
    </location>
</feature>
<feature type="compositionally biased region" description="Pro residues" evidence="4">
    <location>
        <begin position="331"/>
        <end position="345"/>
    </location>
</feature>
<dbReference type="InterPro" id="IPR052210">
    <property type="entry name" value="LysM1-like"/>
</dbReference>